<proteinExistence type="inferred from homology"/>
<dbReference type="PANTHER" id="PTHR30408">
    <property type="entry name" value="TYPE-1 RESTRICTION ENZYME ECOKI SPECIFICITY PROTEIN"/>
    <property type="match status" value="1"/>
</dbReference>
<dbReference type="RefSeq" id="WP_055943719.1">
    <property type="nucleotide sequence ID" value="NZ_JAQDCV010000002.1"/>
</dbReference>
<accession>A0AAW3JSA0</accession>
<dbReference type="SUPFAM" id="SSF116734">
    <property type="entry name" value="DNA methylase specificity domain"/>
    <property type="match status" value="2"/>
</dbReference>
<evidence type="ECO:0000256" key="4">
    <source>
        <dbReference type="SAM" id="Coils"/>
    </source>
</evidence>
<dbReference type="GO" id="GO:0009307">
    <property type="term" value="P:DNA restriction-modification system"/>
    <property type="evidence" value="ECO:0007669"/>
    <property type="project" value="UniProtKB-KW"/>
</dbReference>
<feature type="coiled-coil region" evidence="4">
    <location>
        <begin position="361"/>
        <end position="388"/>
    </location>
</feature>
<dbReference type="PANTHER" id="PTHR30408:SF12">
    <property type="entry name" value="TYPE I RESTRICTION ENZYME MJAVIII SPECIFICITY SUBUNIT"/>
    <property type="match status" value="1"/>
</dbReference>
<keyword evidence="4" id="KW-0175">Coiled coil</keyword>
<evidence type="ECO:0000256" key="2">
    <source>
        <dbReference type="ARBA" id="ARBA00022747"/>
    </source>
</evidence>
<dbReference type="InterPro" id="IPR044946">
    <property type="entry name" value="Restrct_endonuc_typeI_TRD_sf"/>
</dbReference>
<dbReference type="Pfam" id="PF01420">
    <property type="entry name" value="Methylase_S"/>
    <property type="match status" value="2"/>
</dbReference>
<protein>
    <recommendedName>
        <fullName evidence="5">Type I restriction modification DNA specificity domain-containing protein</fullName>
    </recommendedName>
</protein>
<evidence type="ECO:0000256" key="1">
    <source>
        <dbReference type="ARBA" id="ARBA00010923"/>
    </source>
</evidence>
<evidence type="ECO:0000313" key="7">
    <source>
        <dbReference type="Proteomes" id="UP000050833"/>
    </source>
</evidence>
<dbReference type="GO" id="GO:0003677">
    <property type="term" value="F:DNA binding"/>
    <property type="evidence" value="ECO:0007669"/>
    <property type="project" value="UniProtKB-KW"/>
</dbReference>
<feature type="domain" description="Type I restriction modification DNA specificity" evidence="5">
    <location>
        <begin position="18"/>
        <end position="175"/>
    </location>
</feature>
<keyword evidence="3" id="KW-0238">DNA-binding</keyword>
<comment type="caution">
    <text evidence="6">The sequence shown here is derived from an EMBL/GenBank/DDBJ whole genome shotgun (WGS) entry which is preliminary data.</text>
</comment>
<feature type="domain" description="Type I restriction modification DNA specificity" evidence="5">
    <location>
        <begin position="208"/>
        <end position="372"/>
    </location>
</feature>
<evidence type="ECO:0000313" key="6">
    <source>
        <dbReference type="EMBL" id="KQC84716.1"/>
    </source>
</evidence>
<organism evidence="6 7">
    <name type="scientific">Butyribacter intestini</name>
    <dbReference type="NCBI Taxonomy" id="1703332"/>
    <lineage>
        <taxon>Bacteria</taxon>
        <taxon>Bacillati</taxon>
        <taxon>Bacillota</taxon>
        <taxon>Clostridia</taxon>
        <taxon>Lachnospirales</taxon>
        <taxon>Lachnospiraceae</taxon>
        <taxon>Butyribacter</taxon>
    </lineage>
</organism>
<dbReference type="CDD" id="cd17262">
    <property type="entry name" value="RMtype1_S_Aco12261I-TRD2-CR2"/>
    <property type="match status" value="1"/>
</dbReference>
<reference evidence="6 7" key="1">
    <citation type="submission" date="2015-10" db="EMBL/GenBank/DDBJ databases">
        <title>Butyribacter intestini gen. nov., sp. nov., a butyric acid-producing bacterium of the family Lachnospiraceae isolated from the human faeces.</title>
        <authorList>
            <person name="Zou Y."/>
            <person name="Xue W."/>
            <person name="Luo G."/>
            <person name="Lv M."/>
        </authorList>
    </citation>
    <scope>NUCLEOTIDE SEQUENCE [LARGE SCALE GENOMIC DNA]</scope>
    <source>
        <strain evidence="6 7">TF01-11</strain>
    </source>
</reference>
<keyword evidence="7" id="KW-1185">Reference proteome</keyword>
<keyword evidence="2" id="KW-0680">Restriction system</keyword>
<dbReference type="Proteomes" id="UP000050833">
    <property type="component" value="Unassembled WGS sequence"/>
</dbReference>
<dbReference type="InterPro" id="IPR000055">
    <property type="entry name" value="Restrct_endonuc_typeI_TRD"/>
</dbReference>
<evidence type="ECO:0000259" key="5">
    <source>
        <dbReference type="Pfam" id="PF01420"/>
    </source>
</evidence>
<dbReference type="Gene3D" id="3.90.220.20">
    <property type="entry name" value="DNA methylase specificity domains"/>
    <property type="match status" value="2"/>
</dbReference>
<dbReference type="CDD" id="cd17515">
    <property type="entry name" value="RMtype1_S_MjaORF132P_Sau1132ORF3780P-TRD1-CR1_like"/>
    <property type="match status" value="1"/>
</dbReference>
<name>A0AAW3JSA0_9FIRM</name>
<gene>
    <name evidence="6" type="ORF">APZ18_08265</name>
</gene>
<comment type="similarity">
    <text evidence="1">Belongs to the type-I restriction system S methylase family.</text>
</comment>
<dbReference type="AlphaFoldDB" id="A0AAW3JSA0"/>
<sequence length="391" mass="44293">MIEPKLRFKADDGSQFPEWEEKTIDEVAECLDNKRVPVNSEERKKRVGVIPYYGAGGIQGYIDDYLFDEELVLLLEDGDAFDDFQTKSIAQYVTGKSWVNNHAHVLRANGNSYFLFASLEHKDIRRWTQLAGASRKKLLKDSMLKITINMPSLAEQQKIAEFLSTIDTVIEKQKETVSAWEECKKGVMQKLFSQEVRFKADDGSDFPEWEEKKLGDICKTFSGGTPKSGEARYYDNGTISFIRSGEIHDDKTELRITNDGLNESSAKMVDIGDILYALYGATSGEVDISKIKGAINQAILCIRPLNDFNRKFIVEILRYNKETILRTYLQGGQGNLSAQIIQSLVFDFPCVAEQQKIADCLSSLDEVIEKQKATLAAWEELKKGLLQQMFV</sequence>
<dbReference type="EMBL" id="LLKB01000005">
    <property type="protein sequence ID" value="KQC84716.1"/>
    <property type="molecule type" value="Genomic_DNA"/>
</dbReference>
<dbReference type="Gene3D" id="1.10.287.1120">
    <property type="entry name" value="Bipartite methylase S protein"/>
    <property type="match status" value="1"/>
</dbReference>
<evidence type="ECO:0000256" key="3">
    <source>
        <dbReference type="ARBA" id="ARBA00023125"/>
    </source>
</evidence>
<dbReference type="InterPro" id="IPR052021">
    <property type="entry name" value="Type-I_RS_S_subunit"/>
</dbReference>